<accession>A0A3G2S6P6</accession>
<protein>
    <submittedName>
        <fullName evidence="1">WD repeat-containing protein WRAP73</fullName>
    </submittedName>
</protein>
<dbReference type="PANTHER" id="PTHR16220">
    <property type="entry name" value="WD REPEAT PROTEIN 8-RELATED"/>
    <property type="match status" value="1"/>
</dbReference>
<dbReference type="GO" id="GO:1990811">
    <property type="term" value="C:MWP complex"/>
    <property type="evidence" value="ECO:0007669"/>
    <property type="project" value="TreeGrafter"/>
</dbReference>
<dbReference type="InterPro" id="IPR001680">
    <property type="entry name" value="WD40_rpt"/>
</dbReference>
<dbReference type="Proteomes" id="UP000269793">
    <property type="component" value="Chromosome III"/>
</dbReference>
<dbReference type="InterPro" id="IPR052778">
    <property type="entry name" value="Centrosome-WD_assoc"/>
</dbReference>
<organism evidence="1 2">
    <name type="scientific">Malassezia restricta (strain ATCC 96810 / NBRC 103918 / CBS 7877)</name>
    <name type="common">Seborrheic dermatitis infection agent</name>
    <dbReference type="NCBI Taxonomy" id="425264"/>
    <lineage>
        <taxon>Eukaryota</taxon>
        <taxon>Fungi</taxon>
        <taxon>Dikarya</taxon>
        <taxon>Basidiomycota</taxon>
        <taxon>Ustilaginomycotina</taxon>
        <taxon>Malasseziomycetes</taxon>
        <taxon>Malasseziales</taxon>
        <taxon>Malasseziaceae</taxon>
        <taxon>Malassezia</taxon>
    </lineage>
</organism>
<dbReference type="AlphaFoldDB" id="A0A3G2S6P6"/>
<evidence type="ECO:0000313" key="2">
    <source>
        <dbReference type="Proteomes" id="UP000269793"/>
    </source>
</evidence>
<proteinExistence type="predicted"/>
<dbReference type="STRING" id="425264.A0A3G2S6P6"/>
<dbReference type="GO" id="GO:0005815">
    <property type="term" value="C:microtubule organizing center"/>
    <property type="evidence" value="ECO:0007669"/>
    <property type="project" value="TreeGrafter"/>
</dbReference>
<gene>
    <name evidence="1" type="primary">WRAP73</name>
    <name evidence="1" type="ORF">DNF11_1878</name>
</gene>
<keyword evidence="2" id="KW-1185">Reference proteome</keyword>
<dbReference type="SMART" id="SM00320">
    <property type="entry name" value="WD40"/>
    <property type="match status" value="2"/>
</dbReference>
<sequence>MDFTSTYSYASWNSLAFSPGSTFLAYVDSSTRKSVTVRVVGTLQVVRSWELDEPLDSLEWSLDGLYLLVSAYSTFQGVSYVLPLDPDASVTDNSDDGRGWIARIEAAQGLVHATWLPIRRIPAIVQFFPFHTAIIYSLADQSCTMLPNTALNRVCALPSEHFGVVQREKECDQVCLYTPHTSDAPSLEQPVQWQLYRAVPTNMSHTSGITWSPDGQFVAVWDHILEYKLSVYTAHGTPQVVLTIQDDDVPSTHVPISAAECRSALTPQETGRARRVSLRASRTSSRRLSSGTTRRLSHALGVRIVAWHPSSEFLAVGGYDDHVHVLSLSDWSLSYSLDVSVTALSCMESLPHIWVEPYRWFDATGGRGIVPMEVSTAADVPTLLNTQTLQTGTNWIAWNNDGSVLACRNEGMPTAVLLYEFFGLHERSVDAHLRLLGIIVLSSPVRDVVWRPEHACSLVLVTGQSSVYCWSMNDTQCCEAVAIPNDKFQASHITCSPDGKTLLLADTHSFCCVVTATEDAGPSGEAAS</sequence>
<evidence type="ECO:0000313" key="1">
    <source>
        <dbReference type="EMBL" id="AYO42828.1"/>
    </source>
</evidence>
<dbReference type="PANTHER" id="PTHR16220:SF0">
    <property type="entry name" value="WD REPEAT-CONTAINING PROTEIN WRAP73"/>
    <property type="match status" value="1"/>
</dbReference>
<dbReference type="VEuPathDB" id="FungiDB:DNF11_1878"/>
<dbReference type="EMBL" id="CP033150">
    <property type="protein sequence ID" value="AYO42828.1"/>
    <property type="molecule type" value="Genomic_DNA"/>
</dbReference>
<reference evidence="1 2" key="1">
    <citation type="submission" date="2018-10" db="EMBL/GenBank/DDBJ databases">
        <title>Complete genome sequence of Malassezia restricta CBS 7877.</title>
        <authorList>
            <person name="Morand S.C."/>
            <person name="Bertignac M."/>
            <person name="Iltis A."/>
            <person name="Kolder I."/>
            <person name="Pirovano W."/>
            <person name="Jourdain R."/>
            <person name="Clavaud C."/>
        </authorList>
    </citation>
    <scope>NUCLEOTIDE SEQUENCE [LARGE SCALE GENOMIC DNA]</scope>
    <source>
        <strain evidence="1 2">CBS 7877</strain>
    </source>
</reference>
<dbReference type="SUPFAM" id="SSF69322">
    <property type="entry name" value="Tricorn protease domain 2"/>
    <property type="match status" value="1"/>
</dbReference>
<dbReference type="OrthoDB" id="308690at2759"/>
<dbReference type="InterPro" id="IPR015943">
    <property type="entry name" value="WD40/YVTN_repeat-like_dom_sf"/>
</dbReference>
<dbReference type="Gene3D" id="2.130.10.10">
    <property type="entry name" value="YVTN repeat-like/Quinoprotein amine dehydrogenase"/>
    <property type="match status" value="1"/>
</dbReference>
<dbReference type="GO" id="GO:1990810">
    <property type="term" value="P:microtubule anchoring at mitotic spindle pole body"/>
    <property type="evidence" value="ECO:0007669"/>
    <property type="project" value="TreeGrafter"/>
</dbReference>
<name>A0A3G2S6P6_MALR7</name>